<dbReference type="GeneID" id="106806141"/>
<evidence type="ECO:0000259" key="2">
    <source>
        <dbReference type="PROSITE" id="PS50017"/>
    </source>
</evidence>
<dbReference type="SUPFAM" id="SSF47986">
    <property type="entry name" value="DEATH domain"/>
    <property type="match status" value="1"/>
</dbReference>
<gene>
    <name evidence="5" type="primary">LOC106806141</name>
</gene>
<dbReference type="Pfam" id="PF00531">
    <property type="entry name" value="Death"/>
    <property type="match status" value="1"/>
</dbReference>
<dbReference type="SUPFAM" id="SSF52200">
    <property type="entry name" value="Toll/Interleukin receptor TIR domain"/>
    <property type="match status" value="1"/>
</dbReference>
<protein>
    <submittedName>
        <fullName evidence="5">Uncharacterized protein LOC106806141 isoform X1</fullName>
    </submittedName>
</protein>
<proteinExistence type="predicted"/>
<dbReference type="PROSITE" id="PS50104">
    <property type="entry name" value="TIR"/>
    <property type="match status" value="1"/>
</dbReference>
<accession>A0ABM1DU67</accession>
<evidence type="ECO:0000259" key="3">
    <source>
        <dbReference type="PROSITE" id="PS50104"/>
    </source>
</evidence>
<feature type="region of interest" description="Disordered" evidence="1">
    <location>
        <begin position="278"/>
        <end position="320"/>
    </location>
</feature>
<reference evidence="5" key="1">
    <citation type="submission" date="2025-08" db="UniProtKB">
        <authorList>
            <consortium name="RefSeq"/>
        </authorList>
    </citation>
    <scope>IDENTIFICATION</scope>
</reference>
<sequence>MRGEVDLEASKPASSPLHFAAGHNAYCSNTRKSLNFNTLHIYTLSEYVRVASCTNSDLLAGRGVVIQKHARGHCVADQVTGVALECSVRSAIHSAKVRESELLPTCDNVVWTESRSSCSSGSVVTHPSRQPYPMTNVVDLHLSSANRDGTACISAAQEHLSESGYGHSLFGSAAPREAAVDVTTSVPKLETPGAYHVNGASGNEYLGLGMQATCLESRWDDRAAVENAQPQQQTASQANVGNDTMEDQMALTSNTCERHSELLSNVDLSLPCAHVWSDSDDEESENVTGSTTGAGSVKAPADDGKEREPTAFAHPKKTGEKVTLHERVVIAPGEGVRYLHSGDNGADDRPLTSCIPVQRLPASAPPRDSIDDVKSNMMFLFSDGEENITANTLSGGAGADTAKPGGACAERGVDEATPDWSEMPACELRGSSRHKLARLDLEKAILAGNLCKDWRGLAELMGYGQDGLERCEMLPMGKRTKELFREWSAQPNTSVADLLSMLTTLGREDIKTALLPNIEDDWRCWKEQRRAPPAQRVDPFQVHRVDPSHGHRVGSSQGHRMHPSQDRSPIPGNNFPGSYVEGDVEEELMEVYDVGIICHPDDNEVAECLSDCLERVFNYSVYLHHRDGLADGIELMEMCNAVENRCNSIAVIMSHSLMNSRYHREFTGFAYSLSVEDGMRKKVLVVFTMPDVKKPQLRSVYRMLSNIPLRTTGFMEYDLRRIGNTFSKQRMPRSTSDLTVHTGIVPVSCPVPTQDTRPLALTCDTSIQGSTPLALTCDTRMQESSIVSSPTSSQGAGMAVVPYTAVYGTGMSAQVRAVPMEETRMTEVPGYLQDGSLVVTNDEPRKSLCQRLCNRIRNLGQTLRGHDDNTCRQRSKDESFVFHT</sequence>
<feature type="region of interest" description="Disordered" evidence="1">
    <location>
        <begin position="544"/>
        <end position="573"/>
    </location>
</feature>
<dbReference type="InterPro" id="IPR011029">
    <property type="entry name" value="DEATH-like_dom_sf"/>
</dbReference>
<dbReference type="InterPro" id="IPR000157">
    <property type="entry name" value="TIR_dom"/>
</dbReference>
<name>A0ABM1DU67_PRICU</name>
<evidence type="ECO:0000256" key="1">
    <source>
        <dbReference type="SAM" id="MobiDB-lite"/>
    </source>
</evidence>
<organism evidence="4 5">
    <name type="scientific">Priapulus caudatus</name>
    <name type="common">Priapulid worm</name>
    <dbReference type="NCBI Taxonomy" id="37621"/>
    <lineage>
        <taxon>Eukaryota</taxon>
        <taxon>Metazoa</taxon>
        <taxon>Ecdysozoa</taxon>
        <taxon>Scalidophora</taxon>
        <taxon>Priapulida</taxon>
        <taxon>Priapulimorpha</taxon>
        <taxon>Priapulimorphida</taxon>
        <taxon>Priapulidae</taxon>
        <taxon>Priapulus</taxon>
    </lineage>
</organism>
<dbReference type="Gene3D" id="1.10.533.10">
    <property type="entry name" value="Death Domain, Fas"/>
    <property type="match status" value="1"/>
</dbReference>
<dbReference type="InterPro" id="IPR000488">
    <property type="entry name" value="Death_dom"/>
</dbReference>
<evidence type="ECO:0000313" key="4">
    <source>
        <dbReference type="Proteomes" id="UP000695022"/>
    </source>
</evidence>
<dbReference type="RefSeq" id="XP_014663488.1">
    <property type="nucleotide sequence ID" value="XM_014808002.1"/>
</dbReference>
<dbReference type="Gene3D" id="3.40.50.10140">
    <property type="entry name" value="Toll/interleukin-1 receptor homology (TIR) domain"/>
    <property type="match status" value="1"/>
</dbReference>
<keyword evidence="4" id="KW-1185">Reference proteome</keyword>
<dbReference type="PROSITE" id="PS50017">
    <property type="entry name" value="DEATH_DOMAIN"/>
    <property type="match status" value="1"/>
</dbReference>
<dbReference type="InterPro" id="IPR035897">
    <property type="entry name" value="Toll_tir_struct_dom_sf"/>
</dbReference>
<dbReference type="Proteomes" id="UP000695022">
    <property type="component" value="Unplaced"/>
</dbReference>
<evidence type="ECO:0000313" key="5">
    <source>
        <dbReference type="RefSeq" id="XP_014663488.1"/>
    </source>
</evidence>
<feature type="domain" description="TIR" evidence="3">
    <location>
        <begin position="590"/>
        <end position="726"/>
    </location>
</feature>
<feature type="compositionally biased region" description="Basic and acidic residues" evidence="1">
    <location>
        <begin position="300"/>
        <end position="309"/>
    </location>
</feature>
<feature type="region of interest" description="Disordered" evidence="1">
    <location>
        <begin position="396"/>
        <end position="416"/>
    </location>
</feature>
<feature type="domain" description="Death" evidence="2">
    <location>
        <begin position="453"/>
        <end position="518"/>
    </location>
</feature>